<evidence type="ECO:0000256" key="1">
    <source>
        <dbReference type="SAM" id="Phobius"/>
    </source>
</evidence>
<sequence>MVVDLLKVTPRDKRYYGVAVFSGVITGVISAFVKSGTEAILPPRTPDRIAPPVQMLNDFGIDWHKLVYSYSEQMVYWGGNAIHIIFSIVAAIIYCIIAEIFPRVTMCQGIVFGILFAIICHGIALPVLGLSPNLAQLPLDEIVSEIVGTCLWIWTIELLRIALRSKMVET</sequence>
<dbReference type="EMBL" id="CP077699">
    <property type="protein sequence ID" value="QXR61128.1"/>
    <property type="molecule type" value="Genomic_DNA"/>
</dbReference>
<organism evidence="2 6">
    <name type="scientific">Salmonella enterica I</name>
    <dbReference type="NCBI Taxonomy" id="59201"/>
    <lineage>
        <taxon>Bacteria</taxon>
        <taxon>Pseudomonadati</taxon>
        <taxon>Pseudomonadota</taxon>
        <taxon>Gammaproteobacteria</taxon>
        <taxon>Enterobacterales</taxon>
        <taxon>Enterobacteriaceae</taxon>
        <taxon>Salmonella</taxon>
    </lineage>
</organism>
<dbReference type="Proteomes" id="UP000250700">
    <property type="component" value="Unassembled WGS sequence"/>
</dbReference>
<keyword evidence="1" id="KW-0472">Membrane</keyword>
<reference evidence="3" key="2">
    <citation type="submission" date="2018-04" db="EMBL/GenBank/DDBJ databases">
        <authorList>
            <person name="Bell R."/>
        </authorList>
    </citation>
    <scope>NUCLEOTIDE SEQUENCE</scope>
    <source>
        <strain evidence="5">CFSAN058545</strain>
        <strain evidence="4">CFSAN058591</strain>
        <strain evidence="3">CFSAN058620</strain>
    </source>
</reference>
<evidence type="ECO:0000313" key="3">
    <source>
        <dbReference type="EMBL" id="QXR42399.1"/>
    </source>
</evidence>
<evidence type="ECO:0000313" key="5">
    <source>
        <dbReference type="EMBL" id="QXR74558.1"/>
    </source>
</evidence>
<keyword evidence="1" id="KW-1133">Transmembrane helix</keyword>
<dbReference type="EMBL" id="CP077691">
    <property type="protein sequence ID" value="QXR42399.1"/>
    <property type="molecule type" value="Genomic_DNA"/>
</dbReference>
<evidence type="ECO:0000313" key="2">
    <source>
        <dbReference type="EMBL" id="PUF73535.1"/>
    </source>
</evidence>
<name>A0A2T6WZV0_SALET</name>
<dbReference type="EMBL" id="CP077706">
    <property type="protein sequence ID" value="QXR74558.1"/>
    <property type="molecule type" value="Genomic_DNA"/>
</dbReference>
<feature type="transmembrane region" description="Helical" evidence="1">
    <location>
        <begin position="142"/>
        <end position="163"/>
    </location>
</feature>
<gene>
    <name evidence="5" type="ORF">DAX52_010050</name>
    <name evidence="2" type="ORF">DAX91_26550</name>
    <name evidence="3" type="ORF">DAX98_011120</name>
    <name evidence="4" type="ORF">DAY16_010560</name>
</gene>
<proteinExistence type="predicted"/>
<protein>
    <submittedName>
        <fullName evidence="2">DUF1440 domain-containing protein</fullName>
    </submittedName>
</protein>
<dbReference type="EMBL" id="QARU01000030">
    <property type="protein sequence ID" value="PUF73535.1"/>
    <property type="molecule type" value="Genomic_DNA"/>
</dbReference>
<evidence type="ECO:0000313" key="6">
    <source>
        <dbReference type="Proteomes" id="UP000250700"/>
    </source>
</evidence>
<dbReference type="InterPro" id="IPR009898">
    <property type="entry name" value="DUF1440"/>
</dbReference>
<feature type="transmembrane region" description="Helical" evidence="1">
    <location>
        <begin position="15"/>
        <end position="33"/>
    </location>
</feature>
<evidence type="ECO:0000313" key="4">
    <source>
        <dbReference type="EMBL" id="QXR61128.1"/>
    </source>
</evidence>
<reference evidence="3" key="3">
    <citation type="submission" date="2021-05" db="EMBL/GenBank/DDBJ databases">
        <title>Whole genome sequencing of cultured pathogen.</title>
        <authorList>
            <person name="Hoffmann M."/>
            <person name="Balkey M."/>
            <person name="Luo Y."/>
        </authorList>
    </citation>
    <scope>NUCLEOTIDE SEQUENCE</scope>
    <source>
        <strain evidence="5">CFSAN058545</strain>
        <strain evidence="4">CFSAN058591</strain>
        <strain evidence="3">CFSAN058620</strain>
    </source>
</reference>
<dbReference type="AlphaFoldDB" id="A0A2T6WZV0"/>
<feature type="transmembrane region" description="Helical" evidence="1">
    <location>
        <begin position="109"/>
        <end position="130"/>
    </location>
</feature>
<accession>A0A2T6WZV0</accession>
<reference evidence="2 6" key="1">
    <citation type="submission" date="2018-04" db="EMBL/GenBank/DDBJ databases">
        <title>Whole genome sequencing of Salmonella enterica.</title>
        <authorList>
            <person name="Bell R."/>
        </authorList>
    </citation>
    <scope>NUCLEOTIDE SEQUENCE [LARGE SCALE GENOMIC DNA]</scope>
    <source>
        <strain evidence="2 6">CFSAN058603</strain>
    </source>
</reference>
<dbReference type="RefSeq" id="WP_000259586.1">
    <property type="nucleotide sequence ID" value="NZ_QBJG01000006.1"/>
</dbReference>
<feature type="transmembrane region" description="Helical" evidence="1">
    <location>
        <begin position="74"/>
        <end position="97"/>
    </location>
</feature>
<keyword evidence="1" id="KW-0812">Transmembrane</keyword>
<dbReference type="Pfam" id="PF07274">
    <property type="entry name" value="DUF1440"/>
    <property type="match status" value="1"/>
</dbReference>